<dbReference type="VEuPathDB" id="FungiDB:Z518_04340"/>
<proteinExistence type="inferred from homology"/>
<comment type="similarity">
    <text evidence="1">Belongs to the ustYa family.</text>
</comment>
<organism evidence="2 3">
    <name type="scientific">Rhinocladiella mackenziei CBS 650.93</name>
    <dbReference type="NCBI Taxonomy" id="1442369"/>
    <lineage>
        <taxon>Eukaryota</taxon>
        <taxon>Fungi</taxon>
        <taxon>Dikarya</taxon>
        <taxon>Ascomycota</taxon>
        <taxon>Pezizomycotina</taxon>
        <taxon>Eurotiomycetes</taxon>
        <taxon>Chaetothyriomycetidae</taxon>
        <taxon>Chaetothyriales</taxon>
        <taxon>Herpotrichiellaceae</taxon>
        <taxon>Rhinocladiella</taxon>
    </lineage>
</organism>
<sequence length="299" mass="34119">MSPLPENDRVLSATTMLKFKQTYTHQAPHDLRMEAGEEEAFLPKSSQIQEPPHGRPWVEWVLVFLLGLSVFLNVMTQIVGRGQDLDEVCALYTSQTPSPIQQDLKIKYSTVQFEGSFSNPNSSTFRLPPGPEVDEAWMSLGVQNHHYIVPEHLGERYGLNPGAAKLSPELGGGFPVLFEFEHHLHCLNLLRQSTHWNYGHYAAEGKGVFGTPEEMQYKHVNHCIDILRQQLMCQPDTGVFGQYWIKSTGELFVDFNTKHKCKNFWELKNWAVNHQVDPKKLEILAVTQRPEDVVLDDIP</sequence>
<dbReference type="GeneID" id="25292411"/>
<dbReference type="EMBL" id="KN847477">
    <property type="protein sequence ID" value="KIX06364.1"/>
    <property type="molecule type" value="Genomic_DNA"/>
</dbReference>
<accession>A0A0D2IKY7</accession>
<reference evidence="2 3" key="1">
    <citation type="submission" date="2015-01" db="EMBL/GenBank/DDBJ databases">
        <title>The Genome Sequence of Rhinocladiella mackenzie CBS 650.93.</title>
        <authorList>
            <consortium name="The Broad Institute Genomics Platform"/>
            <person name="Cuomo C."/>
            <person name="de Hoog S."/>
            <person name="Gorbushina A."/>
            <person name="Stielow B."/>
            <person name="Teixiera M."/>
            <person name="Abouelleil A."/>
            <person name="Chapman S.B."/>
            <person name="Priest M."/>
            <person name="Young S.K."/>
            <person name="Wortman J."/>
            <person name="Nusbaum C."/>
            <person name="Birren B."/>
        </authorList>
    </citation>
    <scope>NUCLEOTIDE SEQUENCE [LARGE SCALE GENOMIC DNA]</scope>
    <source>
        <strain evidence="2 3">CBS 650.93</strain>
    </source>
</reference>
<gene>
    <name evidence="2" type="ORF">Z518_04340</name>
</gene>
<evidence type="ECO:0008006" key="4">
    <source>
        <dbReference type="Google" id="ProtNLM"/>
    </source>
</evidence>
<dbReference type="RefSeq" id="XP_013273500.1">
    <property type="nucleotide sequence ID" value="XM_013418046.1"/>
</dbReference>
<protein>
    <recommendedName>
        <fullName evidence="4">Tat pathway signal sequence</fullName>
    </recommendedName>
</protein>
<evidence type="ECO:0000313" key="2">
    <source>
        <dbReference type="EMBL" id="KIX06364.1"/>
    </source>
</evidence>
<dbReference type="HOGENOM" id="CLU_042941_0_1_1"/>
<evidence type="ECO:0000256" key="1">
    <source>
        <dbReference type="ARBA" id="ARBA00035112"/>
    </source>
</evidence>
<keyword evidence="3" id="KW-1185">Reference proteome</keyword>
<dbReference type="GO" id="GO:0043386">
    <property type="term" value="P:mycotoxin biosynthetic process"/>
    <property type="evidence" value="ECO:0007669"/>
    <property type="project" value="InterPro"/>
</dbReference>
<dbReference type="AlphaFoldDB" id="A0A0D2IKY7"/>
<dbReference type="Pfam" id="PF11807">
    <property type="entry name" value="UstYa"/>
    <property type="match status" value="1"/>
</dbReference>
<evidence type="ECO:0000313" key="3">
    <source>
        <dbReference type="Proteomes" id="UP000053617"/>
    </source>
</evidence>
<dbReference type="InterPro" id="IPR021765">
    <property type="entry name" value="UstYa-like"/>
</dbReference>
<dbReference type="STRING" id="1442369.A0A0D2IKY7"/>
<name>A0A0D2IKY7_9EURO</name>
<dbReference type="PANTHER" id="PTHR33365:SF13">
    <property type="entry name" value="TAT PATHWAY SIGNAL SEQUENCE"/>
    <property type="match status" value="1"/>
</dbReference>
<dbReference type="OrthoDB" id="3687641at2759"/>
<dbReference type="PANTHER" id="PTHR33365">
    <property type="entry name" value="YALI0B05434P"/>
    <property type="match status" value="1"/>
</dbReference>
<dbReference type="Proteomes" id="UP000053617">
    <property type="component" value="Unassembled WGS sequence"/>
</dbReference>